<gene>
    <name evidence="2" type="ORF">Poli38472_009031</name>
</gene>
<dbReference type="InterPro" id="IPR026907">
    <property type="entry name" value="GCIP-like"/>
</dbReference>
<dbReference type="AlphaFoldDB" id="A0A8K1CKR0"/>
<dbReference type="GO" id="GO:0005634">
    <property type="term" value="C:nucleus"/>
    <property type="evidence" value="ECO:0007669"/>
    <property type="project" value="TreeGrafter"/>
</dbReference>
<comment type="caution">
    <text evidence="2">The sequence shown here is derived from an EMBL/GenBank/DDBJ whole genome shotgun (WGS) entry which is preliminary data.</text>
</comment>
<accession>A0A8K1CKR0</accession>
<evidence type="ECO:0000313" key="2">
    <source>
        <dbReference type="EMBL" id="TMW64864.1"/>
    </source>
</evidence>
<dbReference type="Pfam" id="PF13324">
    <property type="entry name" value="GCIP_N"/>
    <property type="match status" value="1"/>
</dbReference>
<dbReference type="PANTHER" id="PTHR15492:SF1">
    <property type="entry name" value="CYCLIN-D1-BINDING PROTEIN 1"/>
    <property type="match status" value="1"/>
</dbReference>
<organism evidence="2 3">
    <name type="scientific">Pythium oligandrum</name>
    <name type="common">Mycoparasitic fungus</name>
    <dbReference type="NCBI Taxonomy" id="41045"/>
    <lineage>
        <taxon>Eukaryota</taxon>
        <taxon>Sar</taxon>
        <taxon>Stramenopiles</taxon>
        <taxon>Oomycota</taxon>
        <taxon>Peronosporomycetes</taxon>
        <taxon>Pythiales</taxon>
        <taxon>Pythiaceae</taxon>
        <taxon>Pythium</taxon>
    </lineage>
</organism>
<dbReference type="EMBL" id="SPLM01000038">
    <property type="protein sequence ID" value="TMW64864.1"/>
    <property type="molecule type" value="Genomic_DNA"/>
</dbReference>
<dbReference type="PANTHER" id="PTHR15492">
    <property type="entry name" value="CYCLIN D1-BINDING PROTEIN 1"/>
    <property type="match status" value="1"/>
</dbReference>
<reference evidence="2" key="1">
    <citation type="submission" date="2019-03" db="EMBL/GenBank/DDBJ databases">
        <title>Long read genome sequence of the mycoparasitic Pythium oligandrum ATCC 38472 isolated from sugarbeet rhizosphere.</title>
        <authorList>
            <person name="Gaulin E."/>
        </authorList>
    </citation>
    <scope>NUCLEOTIDE SEQUENCE</scope>
    <source>
        <strain evidence="2">ATCC 38472_TT</strain>
    </source>
</reference>
<name>A0A8K1CKR0_PYTOL</name>
<dbReference type="Gene3D" id="1.20.1420.10">
    <property type="entry name" value="Talin, central domain"/>
    <property type="match status" value="1"/>
</dbReference>
<dbReference type="Proteomes" id="UP000794436">
    <property type="component" value="Unassembled WGS sequence"/>
</dbReference>
<evidence type="ECO:0000313" key="3">
    <source>
        <dbReference type="Proteomes" id="UP000794436"/>
    </source>
</evidence>
<protein>
    <recommendedName>
        <fullName evidence="1">Cyclin-D1-binding protein 1-like N-terminal domain-containing protein</fullName>
    </recommendedName>
</protein>
<feature type="domain" description="Cyclin-D1-binding protein 1-like N-terminal" evidence="1">
    <location>
        <begin position="56"/>
        <end position="185"/>
    </location>
</feature>
<dbReference type="Gene3D" id="1.20.1410.10">
    <property type="entry name" value="I/LWEQ domain"/>
    <property type="match status" value="1"/>
</dbReference>
<proteinExistence type="predicted"/>
<dbReference type="InterPro" id="IPR049317">
    <property type="entry name" value="GCIP-like_N"/>
</dbReference>
<keyword evidence="3" id="KW-1185">Reference proteome</keyword>
<sequence length="340" mass="37202">MAELLTEFNATVATYVSELEQLHAKNTEERVFQPTFWLQHEDFTLARDVFIAASGSIGHEVTKFSLVYGKTPSQEEASSICKAMQKPCEQLVAATRVALFCGAGPSLAEEIILGALRVMKSVRDLGLVIASSDRARVPEITGRVWESCKAVTSTPKSNCIASKRSMLQCVSVLNDTIKELKEFLSEQESTSAEALDTVEDEDDFAFDSHLSDDERALFESGLRLLEMVVAVLKRGVLTLKNLTIEDSQQETITWTAKLDRGYKAVQEAVVDMGAALYPPVDVEELVSNVAAAERVGMAVLDDLQAQPELKETEAQALSHGRAAFEKQVNAVKTQIEAAQA</sequence>
<evidence type="ECO:0000259" key="1">
    <source>
        <dbReference type="Pfam" id="PF13324"/>
    </source>
</evidence>
<dbReference type="OrthoDB" id="514292at2759"/>